<proteinExistence type="predicted"/>
<evidence type="ECO:0000256" key="1">
    <source>
        <dbReference type="SAM" id="MobiDB-lite"/>
    </source>
</evidence>
<gene>
    <name evidence="2" type="ORF">S01H1_32247</name>
</gene>
<reference evidence="2" key="1">
    <citation type="journal article" date="2014" name="Front. Microbiol.">
        <title>High frequency of phylogenetically diverse reductive dehalogenase-homologous genes in deep subseafloor sedimentary metagenomes.</title>
        <authorList>
            <person name="Kawai M."/>
            <person name="Futagami T."/>
            <person name="Toyoda A."/>
            <person name="Takaki Y."/>
            <person name="Nishi S."/>
            <person name="Hori S."/>
            <person name="Arai W."/>
            <person name="Tsubouchi T."/>
            <person name="Morono Y."/>
            <person name="Uchiyama I."/>
            <person name="Ito T."/>
            <person name="Fujiyama A."/>
            <person name="Inagaki F."/>
            <person name="Takami H."/>
        </authorList>
    </citation>
    <scope>NUCLEOTIDE SEQUENCE</scope>
    <source>
        <strain evidence="2">Expedition CK06-06</strain>
    </source>
</reference>
<accession>X0UB45</accession>
<feature type="compositionally biased region" description="Polar residues" evidence="1">
    <location>
        <begin position="1"/>
        <end position="26"/>
    </location>
</feature>
<sequence>MTQMILSPFSETITADGSNNLDSANPTGAGGAPLAP</sequence>
<dbReference type="EMBL" id="BARS01019954">
    <property type="protein sequence ID" value="GAF96546.1"/>
    <property type="molecule type" value="Genomic_DNA"/>
</dbReference>
<evidence type="ECO:0000313" key="2">
    <source>
        <dbReference type="EMBL" id="GAF96546.1"/>
    </source>
</evidence>
<protein>
    <submittedName>
        <fullName evidence="2">Uncharacterized protein</fullName>
    </submittedName>
</protein>
<feature type="region of interest" description="Disordered" evidence="1">
    <location>
        <begin position="1"/>
        <end position="36"/>
    </location>
</feature>
<comment type="caution">
    <text evidence="2">The sequence shown here is derived from an EMBL/GenBank/DDBJ whole genome shotgun (WGS) entry which is preliminary data.</text>
</comment>
<name>X0UB45_9ZZZZ</name>
<feature type="non-terminal residue" evidence="2">
    <location>
        <position position="36"/>
    </location>
</feature>
<dbReference type="AlphaFoldDB" id="X0UB45"/>
<organism evidence="2">
    <name type="scientific">marine sediment metagenome</name>
    <dbReference type="NCBI Taxonomy" id="412755"/>
    <lineage>
        <taxon>unclassified sequences</taxon>
        <taxon>metagenomes</taxon>
        <taxon>ecological metagenomes</taxon>
    </lineage>
</organism>